<name>A0A1I7XF54_HETBA</name>
<reference evidence="3" key="1">
    <citation type="submission" date="2016-11" db="UniProtKB">
        <authorList>
            <consortium name="WormBaseParasite"/>
        </authorList>
    </citation>
    <scope>IDENTIFICATION</scope>
</reference>
<feature type="region of interest" description="Disordered" evidence="1">
    <location>
        <begin position="183"/>
        <end position="263"/>
    </location>
</feature>
<feature type="compositionally biased region" description="Polar residues" evidence="1">
    <location>
        <begin position="32"/>
        <end position="54"/>
    </location>
</feature>
<evidence type="ECO:0000313" key="2">
    <source>
        <dbReference type="Proteomes" id="UP000095283"/>
    </source>
</evidence>
<feature type="compositionally biased region" description="Basic residues" evidence="1">
    <location>
        <begin position="235"/>
        <end position="250"/>
    </location>
</feature>
<feature type="compositionally biased region" description="Polar residues" evidence="1">
    <location>
        <begin position="123"/>
        <end position="146"/>
    </location>
</feature>
<keyword evidence="2" id="KW-1185">Reference proteome</keyword>
<feature type="region of interest" description="Disordered" evidence="1">
    <location>
        <begin position="32"/>
        <end position="80"/>
    </location>
</feature>
<protein>
    <submittedName>
        <fullName evidence="3">Uncharacterized protein</fullName>
    </submittedName>
</protein>
<sequence>MLAILTILATTLLAFWFYKKVKSVKTLTHSSVKSEDSIQTTHSPRITPTSSDFPQTPILDSSRKSFSLPGRKSSSSQHLAESNLHCQNYPHQSLASESQAAVERQISTELTIAPPQILDKPSSDVTTARSVVNDQPTEGVSTAKDVSTINEKQTEDAFTAKEVSATFALTEDMPTARCISTINKSLRQEDQGSDMKVSNRSLPKTSDTATQAKEKKMKKSQRRSISANKETKEKLKGKKRSRSSKSKTKPHLKEQTSDSIQKA</sequence>
<evidence type="ECO:0000256" key="1">
    <source>
        <dbReference type="SAM" id="MobiDB-lite"/>
    </source>
</evidence>
<feature type="region of interest" description="Disordered" evidence="1">
    <location>
        <begin position="112"/>
        <end position="146"/>
    </location>
</feature>
<proteinExistence type="predicted"/>
<accession>A0A1I7XF54</accession>
<organism evidence="2 3">
    <name type="scientific">Heterorhabditis bacteriophora</name>
    <name type="common">Entomopathogenic nematode worm</name>
    <dbReference type="NCBI Taxonomy" id="37862"/>
    <lineage>
        <taxon>Eukaryota</taxon>
        <taxon>Metazoa</taxon>
        <taxon>Ecdysozoa</taxon>
        <taxon>Nematoda</taxon>
        <taxon>Chromadorea</taxon>
        <taxon>Rhabditida</taxon>
        <taxon>Rhabditina</taxon>
        <taxon>Rhabditomorpha</taxon>
        <taxon>Strongyloidea</taxon>
        <taxon>Heterorhabditidae</taxon>
        <taxon>Heterorhabditis</taxon>
    </lineage>
</organism>
<dbReference type="WBParaSite" id="Hba_15960">
    <property type="protein sequence ID" value="Hba_15960"/>
    <property type="gene ID" value="Hba_15960"/>
</dbReference>
<dbReference type="AlphaFoldDB" id="A0A1I7XF54"/>
<feature type="compositionally biased region" description="Polar residues" evidence="1">
    <location>
        <begin position="196"/>
        <end position="211"/>
    </location>
</feature>
<dbReference type="Proteomes" id="UP000095283">
    <property type="component" value="Unplaced"/>
</dbReference>
<evidence type="ECO:0000313" key="3">
    <source>
        <dbReference type="WBParaSite" id="Hba_15960"/>
    </source>
</evidence>